<dbReference type="OrthoDB" id="406800at2759"/>
<accession>A0A443SN82</accession>
<evidence type="ECO:0000256" key="3">
    <source>
        <dbReference type="SAM" id="SignalP"/>
    </source>
</evidence>
<proteinExistence type="predicted"/>
<dbReference type="PROSITE" id="PS51162">
    <property type="entry name" value="THYROGLOBULIN_1_2"/>
    <property type="match status" value="1"/>
</dbReference>
<comment type="caution">
    <text evidence="2">Lacks conserved residue(s) required for the propagation of feature annotation.</text>
</comment>
<reference evidence="5 6" key="1">
    <citation type="journal article" date="2018" name="Gigascience">
        <title>Genomes of trombidid mites reveal novel predicted allergens and laterally-transferred genes associated with secondary metabolism.</title>
        <authorList>
            <person name="Dong X."/>
            <person name="Chaisiri K."/>
            <person name="Xia D."/>
            <person name="Armstrong S.D."/>
            <person name="Fang Y."/>
            <person name="Donnelly M.J."/>
            <person name="Kadowaki T."/>
            <person name="McGarry J.W."/>
            <person name="Darby A.C."/>
            <person name="Makepeace B.L."/>
        </authorList>
    </citation>
    <scope>NUCLEOTIDE SEQUENCE [LARGE SCALE GENOMIC DNA]</scope>
    <source>
        <strain evidence="5">UoL-UT</strain>
    </source>
</reference>
<feature type="domain" description="Thyroglobulin type-1" evidence="4">
    <location>
        <begin position="122"/>
        <end position="183"/>
    </location>
</feature>
<organism evidence="5 6">
    <name type="scientific">Leptotrombidium deliense</name>
    <dbReference type="NCBI Taxonomy" id="299467"/>
    <lineage>
        <taxon>Eukaryota</taxon>
        <taxon>Metazoa</taxon>
        <taxon>Ecdysozoa</taxon>
        <taxon>Arthropoda</taxon>
        <taxon>Chelicerata</taxon>
        <taxon>Arachnida</taxon>
        <taxon>Acari</taxon>
        <taxon>Acariformes</taxon>
        <taxon>Trombidiformes</taxon>
        <taxon>Prostigmata</taxon>
        <taxon>Anystina</taxon>
        <taxon>Parasitengona</taxon>
        <taxon>Trombiculoidea</taxon>
        <taxon>Trombiculidae</taxon>
        <taxon>Leptotrombidium</taxon>
    </lineage>
</organism>
<protein>
    <recommendedName>
        <fullName evidence="4">Thyroglobulin type-1 domain-containing protein</fullName>
    </recommendedName>
</protein>
<dbReference type="EMBL" id="NCKV01001119">
    <property type="protein sequence ID" value="RWS28978.1"/>
    <property type="molecule type" value="Genomic_DNA"/>
</dbReference>
<comment type="caution">
    <text evidence="5">The sequence shown here is derived from an EMBL/GenBank/DDBJ whole genome shotgun (WGS) entry which is preliminary data.</text>
</comment>
<dbReference type="CDD" id="cd00191">
    <property type="entry name" value="TY"/>
    <property type="match status" value="1"/>
</dbReference>
<evidence type="ECO:0000313" key="5">
    <source>
        <dbReference type="EMBL" id="RWS28978.1"/>
    </source>
</evidence>
<dbReference type="VEuPathDB" id="VectorBase:LDEU003061"/>
<dbReference type="SMART" id="SM00211">
    <property type="entry name" value="TY"/>
    <property type="match status" value="1"/>
</dbReference>
<dbReference type="Gene3D" id="4.10.800.10">
    <property type="entry name" value="Thyroglobulin type-1"/>
    <property type="match status" value="1"/>
</dbReference>
<evidence type="ECO:0000256" key="1">
    <source>
        <dbReference type="ARBA" id="ARBA00023157"/>
    </source>
</evidence>
<dbReference type="InterPro" id="IPR000716">
    <property type="entry name" value="Thyroglobulin_1"/>
</dbReference>
<feature type="non-terminal residue" evidence="5">
    <location>
        <position position="209"/>
    </location>
</feature>
<evidence type="ECO:0000256" key="2">
    <source>
        <dbReference type="PROSITE-ProRule" id="PRU00500"/>
    </source>
</evidence>
<dbReference type="Pfam" id="PF00086">
    <property type="entry name" value="Thyroglobulin_1"/>
    <property type="match status" value="1"/>
</dbReference>
<dbReference type="SUPFAM" id="SSF57610">
    <property type="entry name" value="Thyroglobulin type-1 domain"/>
    <property type="match status" value="1"/>
</dbReference>
<dbReference type="AlphaFoldDB" id="A0A443SN82"/>
<evidence type="ECO:0000313" key="6">
    <source>
        <dbReference type="Proteomes" id="UP000288716"/>
    </source>
</evidence>
<feature type="disulfide bond" evidence="2">
    <location>
        <begin position="163"/>
        <end position="183"/>
    </location>
</feature>
<dbReference type="InterPro" id="IPR036857">
    <property type="entry name" value="Thyroglobulin_1_sf"/>
</dbReference>
<evidence type="ECO:0000259" key="4">
    <source>
        <dbReference type="PROSITE" id="PS51162"/>
    </source>
</evidence>
<feature type="chain" id="PRO_5019255785" description="Thyroglobulin type-1 domain-containing protein" evidence="3">
    <location>
        <begin position="20"/>
        <end position="209"/>
    </location>
</feature>
<keyword evidence="1 2" id="KW-1015">Disulfide bond</keyword>
<feature type="signal peptide" evidence="3">
    <location>
        <begin position="1"/>
        <end position="19"/>
    </location>
</feature>
<keyword evidence="3" id="KW-0732">Signal</keyword>
<name>A0A443SN82_9ACAR</name>
<sequence>MKNLLKIVLICVVIDCVLTSENKDDSQNLKSRFLIVNTDNGTSAIDYFYDVEDLDSFTKQNLTASVSKALQDQKILHESDSDTQIATFTIKNPTQGAAVRSEIKVDVERITQSALHPYTTNISKLEDELDLHEYSPDKVPSHSNPDGSYASEQCDEIAGLCWCVNNYGEEIGGTLVKFERAKCNRKKKNRGIIISASGQSIIDIGSVES</sequence>
<keyword evidence="6" id="KW-1185">Reference proteome</keyword>
<dbReference type="Proteomes" id="UP000288716">
    <property type="component" value="Unassembled WGS sequence"/>
</dbReference>
<gene>
    <name evidence="5" type="ORF">B4U80_14855</name>
</gene>
<feature type="disulfide bond" evidence="2">
    <location>
        <begin position="154"/>
        <end position="161"/>
    </location>
</feature>